<dbReference type="InterPro" id="IPR036291">
    <property type="entry name" value="NAD(P)-bd_dom_sf"/>
</dbReference>
<evidence type="ECO:0000256" key="2">
    <source>
        <dbReference type="ARBA" id="ARBA00023002"/>
    </source>
</evidence>
<dbReference type="Gene3D" id="3.40.50.720">
    <property type="entry name" value="NAD(P)-binding Rossmann-like Domain"/>
    <property type="match status" value="1"/>
</dbReference>
<evidence type="ECO:0000256" key="3">
    <source>
        <dbReference type="RuleBase" id="RU000363"/>
    </source>
</evidence>
<reference evidence="4 5" key="1">
    <citation type="journal article" date="2018" name="PLoS Genet.">
        <title>Population sequencing reveals clonal diversity and ancestral inbreeding in the grapevine cultivar Chardonnay.</title>
        <authorList>
            <person name="Roach M.J."/>
            <person name="Johnson D.L."/>
            <person name="Bohlmann J."/>
            <person name="van Vuuren H.J."/>
            <person name="Jones S.J."/>
            <person name="Pretorius I.S."/>
            <person name="Schmidt S.A."/>
            <person name="Borneman A.R."/>
        </authorList>
    </citation>
    <scope>NUCLEOTIDE SEQUENCE [LARGE SCALE GENOMIC DNA]</scope>
    <source>
        <strain evidence="5">cv. Chardonnay</strain>
        <tissue evidence="4">Leaf</tissue>
    </source>
</reference>
<proteinExistence type="inferred from homology"/>
<dbReference type="Pfam" id="PF00106">
    <property type="entry name" value="adh_short"/>
    <property type="match status" value="2"/>
</dbReference>
<comment type="similarity">
    <text evidence="1 3">Belongs to the short-chain dehydrogenases/reductases (SDR) family.</text>
</comment>
<gene>
    <name evidence="4" type="primary">bacC</name>
    <name evidence="4" type="ORF">CK203_020572</name>
</gene>
<dbReference type="InterPro" id="IPR020904">
    <property type="entry name" value="Sc_DH/Rdtase_CS"/>
</dbReference>
<dbReference type="PANTHER" id="PTHR44229:SF4">
    <property type="entry name" value="15-HYDROXYPROSTAGLANDIN DEHYDROGENASE [NAD(+)]"/>
    <property type="match status" value="1"/>
</dbReference>
<dbReference type="PROSITE" id="PS00061">
    <property type="entry name" value="ADH_SHORT"/>
    <property type="match status" value="1"/>
</dbReference>
<dbReference type="EMBL" id="QGNW01000842">
    <property type="protein sequence ID" value="RVW61261.1"/>
    <property type="molecule type" value="Genomic_DNA"/>
</dbReference>
<dbReference type="Proteomes" id="UP000288805">
    <property type="component" value="Unassembled WGS sequence"/>
</dbReference>
<evidence type="ECO:0000313" key="5">
    <source>
        <dbReference type="Proteomes" id="UP000288805"/>
    </source>
</evidence>
<dbReference type="InterPro" id="IPR002347">
    <property type="entry name" value="SDR_fam"/>
</dbReference>
<organism evidence="4 5">
    <name type="scientific">Vitis vinifera</name>
    <name type="common">Grape</name>
    <dbReference type="NCBI Taxonomy" id="29760"/>
    <lineage>
        <taxon>Eukaryota</taxon>
        <taxon>Viridiplantae</taxon>
        <taxon>Streptophyta</taxon>
        <taxon>Embryophyta</taxon>
        <taxon>Tracheophyta</taxon>
        <taxon>Spermatophyta</taxon>
        <taxon>Magnoliopsida</taxon>
        <taxon>eudicotyledons</taxon>
        <taxon>Gunneridae</taxon>
        <taxon>Pentapetalae</taxon>
        <taxon>rosids</taxon>
        <taxon>Vitales</taxon>
        <taxon>Vitaceae</taxon>
        <taxon>Viteae</taxon>
        <taxon>Vitis</taxon>
    </lineage>
</organism>
<name>A0A438FMT5_VITVI</name>
<protein>
    <submittedName>
        <fullName evidence="4">Dihydroanticapsin 7-dehydrogenase</fullName>
    </submittedName>
</protein>
<dbReference type="PRINTS" id="PR00080">
    <property type="entry name" value="SDRFAMILY"/>
</dbReference>
<evidence type="ECO:0000313" key="4">
    <source>
        <dbReference type="EMBL" id="RVW61261.1"/>
    </source>
</evidence>
<keyword evidence="2" id="KW-0560">Oxidoreductase</keyword>
<evidence type="ECO:0000256" key="1">
    <source>
        <dbReference type="ARBA" id="ARBA00006484"/>
    </source>
</evidence>
<accession>A0A438FMT5</accession>
<dbReference type="AlphaFoldDB" id="A0A438FMT5"/>
<dbReference type="PRINTS" id="PR00081">
    <property type="entry name" value="GDHRDH"/>
</dbReference>
<dbReference type="SUPFAM" id="SSF51735">
    <property type="entry name" value="NAD(P)-binding Rossmann-fold domains"/>
    <property type="match status" value="1"/>
</dbReference>
<sequence length="265" mass="28601">MELKPGLSALVTGGASGIGKAISLALGEKGIFVTVVDFSEERGKEVASLVEKENAKFHPKLGFPSAMFIRCDVTNTNEANDNVGISFISSPHRQISRVGMLLRECYIHCQNYPNLKFCKSSHALKLINLKRVGGSGELAAAFKKHLATYGGLDICVNSAGIGTHEPFHKDQTENSGLWRRTINVNLVAVIDCTRLAIQTMQAAKKPGVIINMGSASGLYPMYVDPIYSASKGGVVLFTRSLAPYKRHGIRVNVLCPEVISNILGL</sequence>
<dbReference type="PANTHER" id="PTHR44229">
    <property type="entry name" value="15-HYDROXYPROSTAGLANDIN DEHYDROGENASE [NAD(+)]"/>
    <property type="match status" value="1"/>
</dbReference>
<dbReference type="GO" id="GO:0016491">
    <property type="term" value="F:oxidoreductase activity"/>
    <property type="evidence" value="ECO:0007669"/>
    <property type="project" value="UniProtKB-KW"/>
</dbReference>
<comment type="caution">
    <text evidence="4">The sequence shown here is derived from an EMBL/GenBank/DDBJ whole genome shotgun (WGS) entry which is preliminary data.</text>
</comment>